<dbReference type="GO" id="GO:0006629">
    <property type="term" value="P:lipid metabolic process"/>
    <property type="evidence" value="ECO:0007669"/>
    <property type="project" value="InterPro"/>
</dbReference>
<dbReference type="EMBL" id="FOCG01000001">
    <property type="protein sequence ID" value="SEM52521.1"/>
    <property type="molecule type" value="Genomic_DNA"/>
</dbReference>
<sequence length="225" mass="25963">MTKKDIINMMELSALAYNSEHTELPNQQTVVIDDHATDIQCYVYIKKPHLTISFRGTDSKKDWLTDFTFWKKIIPYGNTNSKIKVHTGFINAYKSTGIRNEIHKLIPSDIHYIRVTGHSYGAALAVLCAVDLQYNFPSKDYEVFLYGCPRVGNNAFKKSYNKRVFKTLRIENGNDIVTKIPFATLGYRHVGIKLHIGKPRLLGLVSFEQHRLQSYYSHFFKRLAP</sequence>
<organism evidence="2 3">
    <name type="scientific">Hydrogenoanaerobacterium saccharovorans</name>
    <dbReference type="NCBI Taxonomy" id="474960"/>
    <lineage>
        <taxon>Bacteria</taxon>
        <taxon>Bacillati</taxon>
        <taxon>Bacillota</taxon>
        <taxon>Clostridia</taxon>
        <taxon>Eubacteriales</taxon>
        <taxon>Oscillospiraceae</taxon>
        <taxon>Hydrogenoanaerobacterium</taxon>
    </lineage>
</organism>
<evidence type="ECO:0000259" key="1">
    <source>
        <dbReference type="Pfam" id="PF01764"/>
    </source>
</evidence>
<dbReference type="AlphaFoldDB" id="A0A1H7Z2V3"/>
<evidence type="ECO:0000313" key="2">
    <source>
        <dbReference type="EMBL" id="SEM52521.1"/>
    </source>
</evidence>
<evidence type="ECO:0000313" key="3">
    <source>
        <dbReference type="Proteomes" id="UP000199158"/>
    </source>
</evidence>
<dbReference type="Gene3D" id="3.40.50.1820">
    <property type="entry name" value="alpha/beta hydrolase"/>
    <property type="match status" value="1"/>
</dbReference>
<dbReference type="SUPFAM" id="SSF53474">
    <property type="entry name" value="alpha/beta-Hydrolases"/>
    <property type="match status" value="1"/>
</dbReference>
<dbReference type="RefSeq" id="WP_092751125.1">
    <property type="nucleotide sequence ID" value="NZ_FOCG01000001.1"/>
</dbReference>
<dbReference type="Proteomes" id="UP000199158">
    <property type="component" value="Unassembled WGS sequence"/>
</dbReference>
<dbReference type="PANTHER" id="PTHR45856">
    <property type="entry name" value="ALPHA/BETA-HYDROLASES SUPERFAMILY PROTEIN"/>
    <property type="match status" value="1"/>
</dbReference>
<dbReference type="InterPro" id="IPR002921">
    <property type="entry name" value="Fungal_lipase-type"/>
</dbReference>
<dbReference type="STRING" id="474960.SAMN05216180_0400"/>
<dbReference type="OrthoDB" id="5522031at2"/>
<dbReference type="InterPro" id="IPR051218">
    <property type="entry name" value="Sec_MonoDiacylglyc_Lipase"/>
</dbReference>
<feature type="domain" description="Fungal lipase-type" evidence="1">
    <location>
        <begin position="52"/>
        <end position="183"/>
    </location>
</feature>
<accession>A0A1H7Z2V3</accession>
<reference evidence="2 3" key="1">
    <citation type="submission" date="2016-10" db="EMBL/GenBank/DDBJ databases">
        <authorList>
            <person name="de Groot N.N."/>
        </authorList>
    </citation>
    <scope>NUCLEOTIDE SEQUENCE [LARGE SCALE GENOMIC DNA]</scope>
    <source>
        <strain evidence="2 3">CGMCC 1.5070</strain>
    </source>
</reference>
<gene>
    <name evidence="2" type="ORF">SAMN05216180_0400</name>
</gene>
<dbReference type="PANTHER" id="PTHR45856:SF11">
    <property type="entry name" value="FUNGAL LIPASE-LIKE DOMAIN-CONTAINING PROTEIN"/>
    <property type="match status" value="1"/>
</dbReference>
<keyword evidence="3" id="KW-1185">Reference proteome</keyword>
<dbReference type="CDD" id="cd00519">
    <property type="entry name" value="Lipase_3"/>
    <property type="match status" value="1"/>
</dbReference>
<dbReference type="Pfam" id="PF01764">
    <property type="entry name" value="Lipase_3"/>
    <property type="match status" value="1"/>
</dbReference>
<proteinExistence type="predicted"/>
<name>A0A1H7Z2V3_9FIRM</name>
<protein>
    <submittedName>
        <fullName evidence="2">Lipase (Class 3)</fullName>
    </submittedName>
</protein>
<dbReference type="InterPro" id="IPR029058">
    <property type="entry name" value="AB_hydrolase_fold"/>
</dbReference>